<keyword evidence="5" id="KW-1185">Reference proteome</keyword>
<dbReference type="EMBL" id="JACHXK010000031">
    <property type="protein sequence ID" value="MBB3114386.1"/>
    <property type="molecule type" value="Genomic_DNA"/>
</dbReference>
<name>A0A7W5FRC7_9BACL</name>
<feature type="domain" description="Calcineurin-like phosphoesterase" evidence="3">
    <location>
        <begin position="61"/>
        <end position="223"/>
    </location>
</feature>
<evidence type="ECO:0000313" key="5">
    <source>
        <dbReference type="Proteomes" id="UP000570361"/>
    </source>
</evidence>
<dbReference type="GO" id="GO:0046872">
    <property type="term" value="F:metal ion binding"/>
    <property type="evidence" value="ECO:0007669"/>
    <property type="project" value="UniProtKB-KW"/>
</dbReference>
<sequence>MGKIPKLTRRQFMKALAGAGLFAALGGPGYSYGIERHWIETTEHRIAIFPGEQSHPFKGSRIVHITDIHYGHHWHQKQFASLAKRIESLKPDMICFTGDLIDSKLGDIAECAALFKQIEAPLGKYAVLGNHDKRYLIPDIHEFWLQAGFELIVNDHRIVRKDGASLVVAGIDDTLSGYPDLKGALRGIGEEETVLLLAHEPDFADTAAEFPQVKLQLSGHSHGGQIRLPFVGAIFTPHQGSKYVAGLYTIGNSGLHVYTSRGIGTTALPIRFLCRPELAVITLA</sequence>
<dbReference type="GO" id="GO:0009245">
    <property type="term" value="P:lipid A biosynthetic process"/>
    <property type="evidence" value="ECO:0007669"/>
    <property type="project" value="TreeGrafter"/>
</dbReference>
<dbReference type="InterPro" id="IPR004843">
    <property type="entry name" value="Calcineurin-like_PHP"/>
</dbReference>
<dbReference type="InterPro" id="IPR051158">
    <property type="entry name" value="Metallophosphoesterase_sf"/>
</dbReference>
<dbReference type="PANTHER" id="PTHR31302:SF31">
    <property type="entry name" value="PHOSPHODIESTERASE YAEI"/>
    <property type="match status" value="1"/>
</dbReference>
<dbReference type="GO" id="GO:0016020">
    <property type="term" value="C:membrane"/>
    <property type="evidence" value="ECO:0007669"/>
    <property type="project" value="GOC"/>
</dbReference>
<protein>
    <recommendedName>
        <fullName evidence="3">Calcineurin-like phosphoesterase domain-containing protein</fullName>
    </recommendedName>
</protein>
<dbReference type="SUPFAM" id="SSF56300">
    <property type="entry name" value="Metallo-dependent phosphatases"/>
    <property type="match status" value="1"/>
</dbReference>
<comment type="caution">
    <text evidence="4">The sequence shown here is derived from an EMBL/GenBank/DDBJ whole genome shotgun (WGS) entry which is preliminary data.</text>
</comment>
<dbReference type="InterPro" id="IPR019546">
    <property type="entry name" value="TAT_signal_bac_arc"/>
</dbReference>
<evidence type="ECO:0000259" key="3">
    <source>
        <dbReference type="Pfam" id="PF00149"/>
    </source>
</evidence>
<dbReference type="Proteomes" id="UP000570361">
    <property type="component" value="Unassembled WGS sequence"/>
</dbReference>
<dbReference type="Pfam" id="PF00149">
    <property type="entry name" value="Metallophos"/>
    <property type="match status" value="1"/>
</dbReference>
<dbReference type="PROSITE" id="PS51318">
    <property type="entry name" value="TAT"/>
    <property type="match status" value="1"/>
</dbReference>
<accession>A0A7W5FRC7</accession>
<dbReference type="NCBIfam" id="TIGR01409">
    <property type="entry name" value="TAT_signal_seq"/>
    <property type="match status" value="1"/>
</dbReference>
<dbReference type="RefSeq" id="WP_183604423.1">
    <property type="nucleotide sequence ID" value="NZ_JACHXK010000031.1"/>
</dbReference>
<dbReference type="PANTHER" id="PTHR31302">
    <property type="entry name" value="TRANSMEMBRANE PROTEIN WITH METALLOPHOSPHOESTERASE DOMAIN-RELATED"/>
    <property type="match status" value="1"/>
</dbReference>
<proteinExistence type="predicted"/>
<dbReference type="InterPro" id="IPR006311">
    <property type="entry name" value="TAT_signal"/>
</dbReference>
<dbReference type="CDD" id="cd07385">
    <property type="entry name" value="MPP_YkuE_C"/>
    <property type="match status" value="1"/>
</dbReference>
<evidence type="ECO:0000256" key="1">
    <source>
        <dbReference type="ARBA" id="ARBA00022723"/>
    </source>
</evidence>
<dbReference type="InterPro" id="IPR029052">
    <property type="entry name" value="Metallo-depent_PP-like"/>
</dbReference>
<keyword evidence="1" id="KW-0479">Metal-binding</keyword>
<keyword evidence="2" id="KW-0378">Hydrolase</keyword>
<dbReference type="AlphaFoldDB" id="A0A7W5FRC7"/>
<reference evidence="4 5" key="1">
    <citation type="submission" date="2020-08" db="EMBL/GenBank/DDBJ databases">
        <title>Genomic Encyclopedia of Type Strains, Phase III (KMG-III): the genomes of soil and plant-associated and newly described type strains.</title>
        <authorList>
            <person name="Whitman W."/>
        </authorList>
    </citation>
    <scope>NUCLEOTIDE SEQUENCE [LARGE SCALE GENOMIC DNA]</scope>
    <source>
        <strain evidence="4 5">CECT 5862</strain>
    </source>
</reference>
<dbReference type="GO" id="GO:0008758">
    <property type="term" value="F:UDP-2,3-diacylglucosamine hydrolase activity"/>
    <property type="evidence" value="ECO:0007669"/>
    <property type="project" value="TreeGrafter"/>
</dbReference>
<dbReference type="Gene3D" id="3.60.21.10">
    <property type="match status" value="1"/>
</dbReference>
<organism evidence="4 5">
    <name type="scientific">Paenibacillus phyllosphaerae</name>
    <dbReference type="NCBI Taxonomy" id="274593"/>
    <lineage>
        <taxon>Bacteria</taxon>
        <taxon>Bacillati</taxon>
        <taxon>Bacillota</taxon>
        <taxon>Bacilli</taxon>
        <taxon>Bacillales</taxon>
        <taxon>Paenibacillaceae</taxon>
        <taxon>Paenibacillus</taxon>
    </lineage>
</organism>
<evidence type="ECO:0000313" key="4">
    <source>
        <dbReference type="EMBL" id="MBB3114386.1"/>
    </source>
</evidence>
<gene>
    <name evidence="4" type="ORF">FHS18_006507</name>
</gene>
<evidence type="ECO:0000256" key="2">
    <source>
        <dbReference type="ARBA" id="ARBA00022801"/>
    </source>
</evidence>